<feature type="region of interest" description="Disordered" evidence="1">
    <location>
        <begin position="114"/>
        <end position="135"/>
    </location>
</feature>
<dbReference type="OrthoDB" id="871648at2"/>
<organism evidence="2 3">
    <name type="scientific">Paractinoplanes atraurantiacus</name>
    <dbReference type="NCBI Taxonomy" id="1036182"/>
    <lineage>
        <taxon>Bacteria</taxon>
        <taxon>Bacillati</taxon>
        <taxon>Actinomycetota</taxon>
        <taxon>Actinomycetes</taxon>
        <taxon>Micromonosporales</taxon>
        <taxon>Micromonosporaceae</taxon>
        <taxon>Paractinoplanes</taxon>
    </lineage>
</organism>
<protein>
    <submittedName>
        <fullName evidence="2">Uncharacterized protein</fullName>
    </submittedName>
</protein>
<dbReference type="AlphaFoldDB" id="A0A285IP68"/>
<dbReference type="EMBL" id="OBDY01000010">
    <property type="protein sequence ID" value="SNY49788.1"/>
    <property type="molecule type" value="Genomic_DNA"/>
</dbReference>
<gene>
    <name evidence="2" type="ORF">SAMN05421748_110128</name>
</gene>
<reference evidence="2 3" key="1">
    <citation type="submission" date="2017-09" db="EMBL/GenBank/DDBJ databases">
        <authorList>
            <person name="Ehlers B."/>
            <person name="Leendertz F.H."/>
        </authorList>
    </citation>
    <scope>NUCLEOTIDE SEQUENCE [LARGE SCALE GENOMIC DNA]</scope>
    <source>
        <strain evidence="2 3">CGMCC 4.6857</strain>
    </source>
</reference>
<evidence type="ECO:0000256" key="1">
    <source>
        <dbReference type="SAM" id="MobiDB-lite"/>
    </source>
</evidence>
<evidence type="ECO:0000313" key="2">
    <source>
        <dbReference type="EMBL" id="SNY49788.1"/>
    </source>
</evidence>
<sequence>MRPRAVIALARRDAALRTNLWQQAVEIRREWLDIGFSTEPADRQVTEEAIASIYHRRPRFVWVDSPRAALEHLHGLPTHEDLRSWVASRRPPGRPPIASDIAAGLSFLRSTVDETYTEPPSDRPAPKRKKGESWPVLPPERALEMGLPFREILAQGVRDSLFRTFSAFYLNVRAALGPTPVCWYGQQDAWWIAHVDVLRRLGLAAPGAGRELAAWEALARSAGWWWPGDDRCVLVERPALVQPKRVEYRDGWTVTAAV</sequence>
<keyword evidence="3" id="KW-1185">Reference proteome</keyword>
<name>A0A285IP68_9ACTN</name>
<accession>A0A285IP68</accession>
<dbReference type="Proteomes" id="UP000219612">
    <property type="component" value="Unassembled WGS sequence"/>
</dbReference>
<proteinExistence type="predicted"/>
<evidence type="ECO:0000313" key="3">
    <source>
        <dbReference type="Proteomes" id="UP000219612"/>
    </source>
</evidence>
<dbReference type="RefSeq" id="WP_097322367.1">
    <property type="nucleotide sequence ID" value="NZ_OBDY01000010.1"/>
</dbReference>